<organism evidence="1 2">
    <name type="scientific">Triticum urartu</name>
    <name type="common">Red wild einkorn</name>
    <name type="synonym">Crithodium urartu</name>
    <dbReference type="NCBI Taxonomy" id="4572"/>
    <lineage>
        <taxon>Eukaryota</taxon>
        <taxon>Viridiplantae</taxon>
        <taxon>Streptophyta</taxon>
        <taxon>Embryophyta</taxon>
        <taxon>Tracheophyta</taxon>
        <taxon>Spermatophyta</taxon>
        <taxon>Magnoliopsida</taxon>
        <taxon>Liliopsida</taxon>
        <taxon>Poales</taxon>
        <taxon>Poaceae</taxon>
        <taxon>BOP clade</taxon>
        <taxon>Pooideae</taxon>
        <taxon>Triticodae</taxon>
        <taxon>Triticeae</taxon>
        <taxon>Triticinae</taxon>
        <taxon>Triticum</taxon>
    </lineage>
</organism>
<evidence type="ECO:0000313" key="2">
    <source>
        <dbReference type="Proteomes" id="UP000015106"/>
    </source>
</evidence>
<keyword evidence="2" id="KW-1185">Reference proteome</keyword>
<dbReference type="AlphaFoldDB" id="A0A8R7TJX1"/>
<dbReference type="Gramene" id="TuG1812G0200003842.01.T02">
    <property type="protein sequence ID" value="TuG1812G0200003842.01.T02"/>
    <property type="gene ID" value="TuG1812G0200003842.01"/>
</dbReference>
<evidence type="ECO:0000313" key="1">
    <source>
        <dbReference type="EnsemblPlants" id="TuG1812G0200003842.01.T02"/>
    </source>
</evidence>
<accession>A0A8R7TJX1</accession>
<reference evidence="2" key="1">
    <citation type="journal article" date="2013" name="Nature">
        <title>Draft genome of the wheat A-genome progenitor Triticum urartu.</title>
        <authorList>
            <person name="Ling H.Q."/>
            <person name="Zhao S."/>
            <person name="Liu D."/>
            <person name="Wang J."/>
            <person name="Sun H."/>
            <person name="Zhang C."/>
            <person name="Fan H."/>
            <person name="Li D."/>
            <person name="Dong L."/>
            <person name="Tao Y."/>
            <person name="Gao C."/>
            <person name="Wu H."/>
            <person name="Li Y."/>
            <person name="Cui Y."/>
            <person name="Guo X."/>
            <person name="Zheng S."/>
            <person name="Wang B."/>
            <person name="Yu K."/>
            <person name="Liang Q."/>
            <person name="Yang W."/>
            <person name="Lou X."/>
            <person name="Chen J."/>
            <person name="Feng M."/>
            <person name="Jian J."/>
            <person name="Zhang X."/>
            <person name="Luo G."/>
            <person name="Jiang Y."/>
            <person name="Liu J."/>
            <person name="Wang Z."/>
            <person name="Sha Y."/>
            <person name="Zhang B."/>
            <person name="Wu H."/>
            <person name="Tang D."/>
            <person name="Shen Q."/>
            <person name="Xue P."/>
            <person name="Zou S."/>
            <person name="Wang X."/>
            <person name="Liu X."/>
            <person name="Wang F."/>
            <person name="Yang Y."/>
            <person name="An X."/>
            <person name="Dong Z."/>
            <person name="Zhang K."/>
            <person name="Zhang X."/>
            <person name="Luo M.C."/>
            <person name="Dvorak J."/>
            <person name="Tong Y."/>
            <person name="Wang J."/>
            <person name="Yang H."/>
            <person name="Li Z."/>
            <person name="Wang D."/>
            <person name="Zhang A."/>
            <person name="Wang J."/>
        </authorList>
    </citation>
    <scope>NUCLEOTIDE SEQUENCE</scope>
    <source>
        <strain evidence="2">cv. G1812</strain>
    </source>
</reference>
<dbReference type="Proteomes" id="UP000015106">
    <property type="component" value="Chromosome 2"/>
</dbReference>
<dbReference type="EnsemblPlants" id="TuG1812G0200003842.01.T02">
    <property type="protein sequence ID" value="TuG1812G0200003842.01.T02"/>
    <property type="gene ID" value="TuG1812G0200003842.01"/>
</dbReference>
<reference evidence="1" key="3">
    <citation type="submission" date="2022-06" db="UniProtKB">
        <authorList>
            <consortium name="EnsemblPlants"/>
        </authorList>
    </citation>
    <scope>IDENTIFICATION</scope>
</reference>
<reference evidence="1" key="2">
    <citation type="submission" date="2018-03" db="EMBL/GenBank/DDBJ databases">
        <title>The Triticum urartu genome reveals the dynamic nature of wheat genome evolution.</title>
        <authorList>
            <person name="Ling H."/>
            <person name="Ma B."/>
            <person name="Shi X."/>
            <person name="Liu H."/>
            <person name="Dong L."/>
            <person name="Sun H."/>
            <person name="Cao Y."/>
            <person name="Gao Q."/>
            <person name="Zheng S."/>
            <person name="Li Y."/>
            <person name="Yu Y."/>
            <person name="Du H."/>
            <person name="Qi M."/>
            <person name="Li Y."/>
            <person name="Yu H."/>
            <person name="Cui Y."/>
            <person name="Wang N."/>
            <person name="Chen C."/>
            <person name="Wu H."/>
            <person name="Zhao Y."/>
            <person name="Zhang J."/>
            <person name="Li Y."/>
            <person name="Zhou W."/>
            <person name="Zhang B."/>
            <person name="Hu W."/>
            <person name="Eijk M."/>
            <person name="Tang J."/>
            <person name="Witsenboer H."/>
            <person name="Zhao S."/>
            <person name="Li Z."/>
            <person name="Zhang A."/>
            <person name="Wang D."/>
            <person name="Liang C."/>
        </authorList>
    </citation>
    <scope>NUCLEOTIDE SEQUENCE [LARGE SCALE GENOMIC DNA]</scope>
    <source>
        <strain evidence="1">cv. G1812</strain>
    </source>
</reference>
<sequence length="68" mass="7754">MNSSSVLLLDEFIREPPNNFALSVISHQGKNCSVYVFHITMLTRLRNIGSDEEWARLEVGFTIFASNH</sequence>
<proteinExistence type="predicted"/>
<name>A0A8R7TJX1_TRIUA</name>
<protein>
    <submittedName>
        <fullName evidence="1">Uncharacterized protein</fullName>
    </submittedName>
</protein>